<feature type="compositionally biased region" description="Polar residues" evidence="1">
    <location>
        <begin position="79"/>
        <end position="93"/>
    </location>
</feature>
<feature type="compositionally biased region" description="Polar residues" evidence="1">
    <location>
        <begin position="1"/>
        <end position="16"/>
    </location>
</feature>
<reference evidence="2 3" key="1">
    <citation type="journal article" date="2019" name="Nat. Ecol. Evol.">
        <title>Megaphylogeny resolves global patterns of mushroom evolution.</title>
        <authorList>
            <person name="Varga T."/>
            <person name="Krizsan K."/>
            <person name="Foldi C."/>
            <person name="Dima B."/>
            <person name="Sanchez-Garcia M."/>
            <person name="Sanchez-Ramirez S."/>
            <person name="Szollosi G.J."/>
            <person name="Szarkandi J.G."/>
            <person name="Papp V."/>
            <person name="Albert L."/>
            <person name="Andreopoulos W."/>
            <person name="Angelini C."/>
            <person name="Antonin V."/>
            <person name="Barry K.W."/>
            <person name="Bougher N.L."/>
            <person name="Buchanan P."/>
            <person name="Buyck B."/>
            <person name="Bense V."/>
            <person name="Catcheside P."/>
            <person name="Chovatia M."/>
            <person name="Cooper J."/>
            <person name="Damon W."/>
            <person name="Desjardin D."/>
            <person name="Finy P."/>
            <person name="Geml J."/>
            <person name="Haridas S."/>
            <person name="Hughes K."/>
            <person name="Justo A."/>
            <person name="Karasinski D."/>
            <person name="Kautmanova I."/>
            <person name="Kiss B."/>
            <person name="Kocsube S."/>
            <person name="Kotiranta H."/>
            <person name="LaButti K.M."/>
            <person name="Lechner B.E."/>
            <person name="Liimatainen K."/>
            <person name="Lipzen A."/>
            <person name="Lukacs Z."/>
            <person name="Mihaltcheva S."/>
            <person name="Morgado L.N."/>
            <person name="Niskanen T."/>
            <person name="Noordeloos M.E."/>
            <person name="Ohm R.A."/>
            <person name="Ortiz-Santana B."/>
            <person name="Ovrebo C."/>
            <person name="Racz N."/>
            <person name="Riley R."/>
            <person name="Savchenko A."/>
            <person name="Shiryaev A."/>
            <person name="Soop K."/>
            <person name="Spirin V."/>
            <person name="Szebenyi C."/>
            <person name="Tomsovsky M."/>
            <person name="Tulloss R.E."/>
            <person name="Uehling J."/>
            <person name="Grigoriev I.V."/>
            <person name="Vagvolgyi C."/>
            <person name="Papp T."/>
            <person name="Martin F.M."/>
            <person name="Miettinen O."/>
            <person name="Hibbett D.S."/>
            <person name="Nagy L.G."/>
        </authorList>
    </citation>
    <scope>NUCLEOTIDE SEQUENCE [LARGE SCALE GENOMIC DNA]</scope>
    <source>
        <strain evidence="2 3">CBS 962.96</strain>
    </source>
</reference>
<feature type="region of interest" description="Disordered" evidence="1">
    <location>
        <begin position="428"/>
        <end position="497"/>
    </location>
</feature>
<feature type="compositionally biased region" description="Polar residues" evidence="1">
    <location>
        <begin position="351"/>
        <end position="378"/>
    </location>
</feature>
<dbReference type="EMBL" id="ML179334">
    <property type="protein sequence ID" value="THU90464.1"/>
    <property type="molecule type" value="Genomic_DNA"/>
</dbReference>
<dbReference type="Proteomes" id="UP000297245">
    <property type="component" value="Unassembled WGS sequence"/>
</dbReference>
<accession>A0A4S8LMK2</accession>
<name>A0A4S8LMK2_DENBC</name>
<keyword evidence="3" id="KW-1185">Reference proteome</keyword>
<feature type="compositionally biased region" description="Basic and acidic residues" evidence="1">
    <location>
        <begin position="23"/>
        <end position="33"/>
    </location>
</feature>
<evidence type="ECO:0000313" key="3">
    <source>
        <dbReference type="Proteomes" id="UP000297245"/>
    </source>
</evidence>
<feature type="region of interest" description="Disordered" evidence="1">
    <location>
        <begin position="125"/>
        <end position="146"/>
    </location>
</feature>
<feature type="compositionally biased region" description="Basic and acidic residues" evidence="1">
    <location>
        <begin position="319"/>
        <end position="332"/>
    </location>
</feature>
<sequence length="497" mass="56040">MPLRNATFSEKNSSGIFVSASRLHNDGDGERASSVKSPAFSPLTISRERLRSPPFREPLRPPVIQEPLRPPVFGKPSGVPSNSDRPSSRTPLTSVPPHVNFGPSISQRQVHQARLSSQAPPILPQITPPPRIHSSTAPQPVIPREPLCSPEFRERWRPPVFGAPSRSPSNSNRLPTQTLLNSLPDHMEFHPSFEQRQVYQRRLPLQIHSTSPDIALPPRIYSSPTPQYSSLKPQMYSPPTPKTYPTFRQQTHINPTSHMHSNSVSAPEYPESRRLPLPHGFLPPRCLSSESPWIHPSSSSATCSCLAETHLSQVTEPRIWQRTDERFPEARETPPSSKSSPFGYTSSSSSKHQPTFTSDRNFSQIPSEAPSQVAQSMQSKNRVEAVNLMMDCKQLLEWQEKGVQEIAVKYNVPVERVKGLINIRVNQDYTPKNTSNRKRKTKDTTEKVKEEERGKGKEREKQQGNRPLAIVVDEDEGSRNIQPVNDTLRPTKRQRQT</sequence>
<feature type="region of interest" description="Disordered" evidence="1">
    <location>
        <begin position="1"/>
        <end position="111"/>
    </location>
</feature>
<organism evidence="2 3">
    <name type="scientific">Dendrothele bispora (strain CBS 962.96)</name>
    <dbReference type="NCBI Taxonomy" id="1314807"/>
    <lineage>
        <taxon>Eukaryota</taxon>
        <taxon>Fungi</taxon>
        <taxon>Dikarya</taxon>
        <taxon>Basidiomycota</taxon>
        <taxon>Agaricomycotina</taxon>
        <taxon>Agaricomycetes</taxon>
        <taxon>Agaricomycetidae</taxon>
        <taxon>Agaricales</taxon>
        <taxon>Agaricales incertae sedis</taxon>
        <taxon>Dendrothele</taxon>
    </lineage>
</organism>
<evidence type="ECO:0000256" key="1">
    <source>
        <dbReference type="SAM" id="MobiDB-lite"/>
    </source>
</evidence>
<feature type="region of interest" description="Disordered" evidence="1">
    <location>
        <begin position="316"/>
        <end position="378"/>
    </location>
</feature>
<dbReference type="AlphaFoldDB" id="A0A4S8LMK2"/>
<proteinExistence type="predicted"/>
<gene>
    <name evidence="2" type="ORF">K435DRAFT_864264</name>
</gene>
<evidence type="ECO:0000313" key="2">
    <source>
        <dbReference type="EMBL" id="THU90464.1"/>
    </source>
</evidence>
<feature type="compositionally biased region" description="Basic and acidic residues" evidence="1">
    <location>
        <begin position="442"/>
        <end position="463"/>
    </location>
</feature>
<protein>
    <submittedName>
        <fullName evidence="2">Uncharacterized protein</fullName>
    </submittedName>
</protein>
<feature type="compositionally biased region" description="Low complexity" evidence="1">
    <location>
        <begin position="336"/>
        <end position="350"/>
    </location>
</feature>